<keyword evidence="2" id="KW-1133">Transmembrane helix</keyword>
<feature type="transmembrane region" description="Helical" evidence="2">
    <location>
        <begin position="58"/>
        <end position="76"/>
    </location>
</feature>
<comment type="caution">
    <text evidence="3">The sequence shown here is derived from an EMBL/GenBank/DDBJ whole genome shotgun (WGS) entry which is preliminary data.</text>
</comment>
<evidence type="ECO:0000313" key="4">
    <source>
        <dbReference type="Proteomes" id="UP001281203"/>
    </source>
</evidence>
<feature type="coiled-coil region" evidence="1">
    <location>
        <begin position="25"/>
        <end position="52"/>
    </location>
</feature>
<evidence type="ECO:0000256" key="1">
    <source>
        <dbReference type="SAM" id="Coils"/>
    </source>
</evidence>
<keyword evidence="4" id="KW-1185">Reference proteome</keyword>
<accession>A0ABU3WY32</accession>
<feature type="transmembrane region" description="Helical" evidence="2">
    <location>
        <begin position="202"/>
        <end position="225"/>
    </location>
</feature>
<feature type="transmembrane region" description="Helical" evidence="2">
    <location>
        <begin position="293"/>
        <end position="311"/>
    </location>
</feature>
<dbReference type="EMBL" id="WBKO01000001">
    <property type="protein sequence ID" value="MDV2480713.1"/>
    <property type="molecule type" value="Genomic_DNA"/>
</dbReference>
<gene>
    <name evidence="3" type="ORF">F8E02_01565</name>
</gene>
<dbReference type="Proteomes" id="UP001281203">
    <property type="component" value="Unassembled WGS sequence"/>
</dbReference>
<keyword evidence="2" id="KW-0812">Transmembrane</keyword>
<feature type="transmembrane region" description="Helical" evidence="2">
    <location>
        <begin position="82"/>
        <end position="102"/>
    </location>
</feature>
<reference evidence="3 4" key="1">
    <citation type="submission" date="2019-10" db="EMBL/GenBank/DDBJ databases">
        <title>Isolation and characterization of Methanoculleus sp. Wushi-C6 from a hot spring well.</title>
        <authorList>
            <person name="Chen S.-C."/>
            <person name="Lan Z.-H."/>
            <person name="You Y.-T."/>
            <person name="Lai M.-C."/>
        </authorList>
    </citation>
    <scope>NUCLEOTIDE SEQUENCE [LARGE SCALE GENOMIC DNA]</scope>
    <source>
        <strain evidence="3 4">Wushi-C6</strain>
    </source>
</reference>
<proteinExistence type="predicted"/>
<keyword evidence="2" id="KW-0472">Membrane</keyword>
<sequence length="422" mass="46609">MKLPYGSWSRNREAEIPVISPDEFSRNLESTRAEAEKILNAAENDLATLAGMRWSLEYTSPILGAAILINLGLLLAYPGEYYLYWIMASFIFLMINPFLLLLPTDTGDLRSYVRYFNDLRSRERKGLEEIISWESLEKSAAVPADAVEALRRLTQQRNSLYELGWNLFFINCQPLAPGFLVLFALSSVFALAGWLANGEFEAYSAVIVVVQSAAIIVFYVAIVYVQPYSRGFFAGILGMQSRIRERYDEAWSQGLKYALTAAVVTTVAGIISIGAIVLPGVTYNSFISVEADIELGAGMFALIFLTQMIVVRHLQGGYSRTLVYSLLSSRTGTIREEVLPAVRDLASASPRDAVTPRMAEDLERVTLDLARYRALKIDYASLFGYFPVCMVTPDVGAIMRVAGTADDGRGRSRSGEAAPGSV</sequence>
<organism evidence="3 4">
    <name type="scientific">Methanoculleus caldifontis</name>
    <dbReference type="NCBI Taxonomy" id="2651577"/>
    <lineage>
        <taxon>Archaea</taxon>
        <taxon>Methanobacteriati</taxon>
        <taxon>Methanobacteriota</taxon>
        <taxon>Stenosarchaea group</taxon>
        <taxon>Methanomicrobia</taxon>
        <taxon>Methanomicrobiales</taxon>
        <taxon>Methanomicrobiaceae</taxon>
        <taxon>Methanoculleus</taxon>
    </lineage>
</organism>
<evidence type="ECO:0000313" key="3">
    <source>
        <dbReference type="EMBL" id="MDV2480713.1"/>
    </source>
</evidence>
<protein>
    <submittedName>
        <fullName evidence="3">Uncharacterized protein</fullName>
    </submittedName>
</protein>
<evidence type="ECO:0000256" key="2">
    <source>
        <dbReference type="SAM" id="Phobius"/>
    </source>
</evidence>
<feature type="transmembrane region" description="Helical" evidence="2">
    <location>
        <begin position="257"/>
        <end position="281"/>
    </location>
</feature>
<keyword evidence="1" id="KW-0175">Coiled coil</keyword>
<feature type="transmembrane region" description="Helical" evidence="2">
    <location>
        <begin position="175"/>
        <end position="196"/>
    </location>
</feature>
<name>A0ABU3WY32_9EURY</name>
<dbReference type="RefSeq" id="WP_317063682.1">
    <property type="nucleotide sequence ID" value="NZ_WBKO01000001.1"/>
</dbReference>